<evidence type="ECO:0000313" key="1">
    <source>
        <dbReference type="EMBL" id="KAA0189622.1"/>
    </source>
</evidence>
<dbReference type="AlphaFoldDB" id="A0A8E0RQ17"/>
<dbReference type="OrthoDB" id="10257415at2759"/>
<dbReference type="Proteomes" id="UP000728185">
    <property type="component" value="Unassembled WGS sequence"/>
</dbReference>
<keyword evidence="2" id="KW-1185">Reference proteome</keyword>
<dbReference type="PANTHER" id="PTHR13265">
    <property type="entry name" value="THO COMPLEX SUBUNIT 1"/>
    <property type="match status" value="1"/>
</dbReference>
<accession>A0A8E0RQ17</accession>
<reference evidence="1" key="1">
    <citation type="submission" date="2019-05" db="EMBL/GenBank/DDBJ databases">
        <title>Annotation for the trematode Fasciolopsis buski.</title>
        <authorList>
            <person name="Choi Y.-J."/>
        </authorList>
    </citation>
    <scope>NUCLEOTIDE SEQUENCE</scope>
    <source>
        <strain evidence="1">HT</strain>
        <tissue evidence="1">Whole worm</tissue>
    </source>
</reference>
<dbReference type="PANTHER" id="PTHR13265:SF0">
    <property type="entry name" value="HPR1"/>
    <property type="match status" value="1"/>
</dbReference>
<name>A0A8E0RQ17_9TREM</name>
<proteinExistence type="predicted"/>
<dbReference type="GO" id="GO:0000445">
    <property type="term" value="C:THO complex part of transcription export complex"/>
    <property type="evidence" value="ECO:0007669"/>
    <property type="project" value="TreeGrafter"/>
</dbReference>
<protein>
    <submittedName>
        <fullName evidence="1">THO complex subunit 1</fullName>
    </submittedName>
</protein>
<sequence length="291" mass="32857">MESEDACFAKIESLLEDPSGFSLSKLKLESEKMKLRDKKSVVDVALRKRMLCLLASHSLEEVKSLLKMGVAAALANICSAPTPFLLFADVFNTKPISVCQQLFGFMEETITTLKDVPLFGSGRNTLLRMCNDLLRRLSKSQNTAFCGQIQLFLSRLFPLDEKSGLNLMSNFNVEKEIVYNKAPDVSAFKHQTSLDGTKDELEEGETTDAPTPIEVDASLYVKFWSIQEFFKIPTLCYDKNKWPVFQHSTETVLEIFSSIKLQFSEDTDMQMETSSAKFSKYLTSEKVPVVF</sequence>
<dbReference type="EMBL" id="LUCM01007623">
    <property type="protein sequence ID" value="KAA0189622.1"/>
    <property type="molecule type" value="Genomic_DNA"/>
</dbReference>
<comment type="caution">
    <text evidence="1">The sequence shown here is derived from an EMBL/GenBank/DDBJ whole genome shotgun (WGS) entry which is preliminary data.</text>
</comment>
<dbReference type="Pfam" id="PF11957">
    <property type="entry name" value="efThoc1"/>
    <property type="match status" value="1"/>
</dbReference>
<organism evidence="1 2">
    <name type="scientific">Fasciolopsis buskii</name>
    <dbReference type="NCBI Taxonomy" id="27845"/>
    <lineage>
        <taxon>Eukaryota</taxon>
        <taxon>Metazoa</taxon>
        <taxon>Spiralia</taxon>
        <taxon>Lophotrochozoa</taxon>
        <taxon>Platyhelminthes</taxon>
        <taxon>Trematoda</taxon>
        <taxon>Digenea</taxon>
        <taxon>Plagiorchiida</taxon>
        <taxon>Echinostomata</taxon>
        <taxon>Echinostomatoidea</taxon>
        <taxon>Fasciolidae</taxon>
        <taxon>Fasciolopsis</taxon>
    </lineage>
</organism>
<dbReference type="InterPro" id="IPR021861">
    <property type="entry name" value="THO_THOC1"/>
</dbReference>
<dbReference type="GO" id="GO:0006406">
    <property type="term" value="P:mRNA export from nucleus"/>
    <property type="evidence" value="ECO:0007669"/>
    <property type="project" value="TreeGrafter"/>
</dbReference>
<gene>
    <name evidence="1" type="ORF">FBUS_06262</name>
</gene>
<evidence type="ECO:0000313" key="2">
    <source>
        <dbReference type="Proteomes" id="UP000728185"/>
    </source>
</evidence>